<geneLocation type="plasmid" evidence="1 2">
    <name>pII</name>
</geneLocation>
<reference evidence="1 2" key="1">
    <citation type="submission" date="2019-08" db="EMBL/GenBank/DDBJ databases">
        <authorList>
            <person name="Herpell B J."/>
        </authorList>
    </citation>
    <scope>NUCLEOTIDE SEQUENCE [LARGE SCALE GENOMIC DNA]</scope>
    <source>
        <strain evidence="2">Msb3</strain>
        <plasmid evidence="1 2">pII</plasmid>
    </source>
</reference>
<keyword evidence="2" id="KW-1185">Reference proteome</keyword>
<proteinExistence type="predicted"/>
<gene>
    <name evidence="1" type="ORF">PDMSB3_0072</name>
</gene>
<sequence>MVSGVLFLTEDFNDLLPFMHDRVQILLPLLVFKVRVTSFLQLHNGAKQGATGQREQRRRLGGSYYDSHSWFLKI</sequence>
<dbReference type="KEGG" id="pdio:PDMSB3_0072.3"/>
<dbReference type="Proteomes" id="UP000325811">
    <property type="component" value="Plasmid pII"/>
</dbReference>
<protein>
    <submittedName>
        <fullName evidence="1">Uncharacterized protein</fullName>
    </submittedName>
</protein>
<dbReference type="EMBL" id="LR699556">
    <property type="protein sequence ID" value="VVD31196.1"/>
    <property type="molecule type" value="Genomic_DNA"/>
</dbReference>
<dbReference type="AlphaFoldDB" id="A0A5Q4ZII9"/>
<name>A0A5Q4ZII9_9BURK</name>
<evidence type="ECO:0000313" key="2">
    <source>
        <dbReference type="Proteomes" id="UP000325811"/>
    </source>
</evidence>
<accession>A0A5Q4ZII9</accession>
<keyword evidence="1" id="KW-0614">Plasmid</keyword>
<evidence type="ECO:0000313" key="1">
    <source>
        <dbReference type="EMBL" id="VVD31196.1"/>
    </source>
</evidence>
<organism evidence="1 2">
    <name type="scientific">Paraburkholderia dioscoreae</name>
    <dbReference type="NCBI Taxonomy" id="2604047"/>
    <lineage>
        <taxon>Bacteria</taxon>
        <taxon>Pseudomonadati</taxon>
        <taxon>Pseudomonadota</taxon>
        <taxon>Betaproteobacteria</taxon>
        <taxon>Burkholderiales</taxon>
        <taxon>Burkholderiaceae</taxon>
        <taxon>Paraburkholderia</taxon>
    </lineage>
</organism>